<gene>
    <name evidence="4" type="ORF">POM88_031471</name>
</gene>
<dbReference type="Proteomes" id="UP001237642">
    <property type="component" value="Unassembled WGS sequence"/>
</dbReference>
<dbReference type="InterPro" id="IPR005174">
    <property type="entry name" value="KIB1-4_b-propeller"/>
</dbReference>
<evidence type="ECO:0000256" key="1">
    <source>
        <dbReference type="SAM" id="Phobius"/>
    </source>
</evidence>
<evidence type="ECO:0000259" key="3">
    <source>
        <dbReference type="Pfam" id="PF03478"/>
    </source>
</evidence>
<feature type="domain" description="KIB1-4 beta-propeller" evidence="3">
    <location>
        <begin position="146"/>
        <end position="377"/>
    </location>
</feature>
<proteinExistence type="predicted"/>
<feature type="transmembrane region" description="Helical" evidence="1">
    <location>
        <begin position="6"/>
        <end position="23"/>
    </location>
</feature>
<dbReference type="AlphaFoldDB" id="A0AAD8HYD3"/>
<accession>A0AAD8HYD3</accession>
<evidence type="ECO:0008006" key="6">
    <source>
        <dbReference type="Google" id="ProtNLM"/>
    </source>
</evidence>
<keyword evidence="1" id="KW-1133">Transmembrane helix</keyword>
<comment type="caution">
    <text evidence="4">The sequence shown here is derived from an EMBL/GenBank/DDBJ whole genome shotgun (WGS) entry which is preliminary data.</text>
</comment>
<dbReference type="Pfam" id="PF03478">
    <property type="entry name" value="Beta-prop_KIB1-4"/>
    <property type="match status" value="1"/>
</dbReference>
<protein>
    <recommendedName>
        <fullName evidence="6">F-box domain-containing protein</fullName>
    </recommendedName>
</protein>
<name>A0AAD8HYD3_9APIA</name>
<keyword evidence="1" id="KW-0472">Membrane</keyword>
<dbReference type="PANTHER" id="PTHR33110:SF26">
    <property type="entry name" value="OS10G0550400 PROTEIN"/>
    <property type="match status" value="1"/>
</dbReference>
<sequence>MFGDGTITFGWFVHSSVLLFLLYTRYYPLHKPKGNLDESNKQKDEPVGINNLWSALDPNLLGEILDRLCLADQLRFGVVCKNWLHAHPITPVKKPLLWYLSLDRGLSELQLQLHDPSSPHDPASIQNISLPKLGIPSPASSEKVLSVVLKHNWLFISIPNGRLCKYNLLFSPFTKKVVILPKIDQPCPFKHFTFTSSTQPDSPDCVFFLLDTCNADKVTIITYCNGDKEWTVKAFDRVANFRTCPCKLVYLGEILYIVSPYGQLASYNIVNREFKLESLSVDELFGLNIRSLKMYCYRVLELNGGLMMIHFVPYKKKNVTIPAKSFIRRYDWSTKNWIPVNTLGDKSLFFREKCSQVATFDKDDNGVLSNKIYHFFDAGCVIYSIEKNGDLIELKSIHSNLLEDGGSDLTEYKYKGCSESSGTTPRATYWLEPPNACSS</sequence>
<feature type="domain" description="F-box" evidence="2">
    <location>
        <begin position="53"/>
        <end position="84"/>
    </location>
</feature>
<keyword evidence="5" id="KW-1185">Reference proteome</keyword>
<dbReference type="InterPro" id="IPR036047">
    <property type="entry name" value="F-box-like_dom_sf"/>
</dbReference>
<dbReference type="Pfam" id="PF00646">
    <property type="entry name" value="F-box"/>
    <property type="match status" value="1"/>
</dbReference>
<dbReference type="SUPFAM" id="SSF81383">
    <property type="entry name" value="F-box domain"/>
    <property type="match status" value="1"/>
</dbReference>
<dbReference type="Gene3D" id="1.20.1280.50">
    <property type="match status" value="1"/>
</dbReference>
<dbReference type="EMBL" id="JAUIZM010000007">
    <property type="protein sequence ID" value="KAK1375278.1"/>
    <property type="molecule type" value="Genomic_DNA"/>
</dbReference>
<evidence type="ECO:0000313" key="4">
    <source>
        <dbReference type="EMBL" id="KAK1375278.1"/>
    </source>
</evidence>
<keyword evidence="1" id="KW-0812">Transmembrane</keyword>
<evidence type="ECO:0000313" key="5">
    <source>
        <dbReference type="Proteomes" id="UP001237642"/>
    </source>
</evidence>
<evidence type="ECO:0000259" key="2">
    <source>
        <dbReference type="Pfam" id="PF00646"/>
    </source>
</evidence>
<reference evidence="4" key="1">
    <citation type="submission" date="2023-02" db="EMBL/GenBank/DDBJ databases">
        <title>Genome of toxic invasive species Heracleum sosnowskyi carries increased number of genes despite the absence of recent whole-genome duplications.</title>
        <authorList>
            <person name="Schelkunov M."/>
            <person name="Shtratnikova V."/>
            <person name="Makarenko M."/>
            <person name="Klepikova A."/>
            <person name="Omelchenko D."/>
            <person name="Novikova G."/>
            <person name="Obukhova E."/>
            <person name="Bogdanov V."/>
            <person name="Penin A."/>
            <person name="Logacheva M."/>
        </authorList>
    </citation>
    <scope>NUCLEOTIDE SEQUENCE</scope>
    <source>
        <strain evidence="4">Hsosn_3</strain>
        <tissue evidence="4">Leaf</tissue>
    </source>
</reference>
<organism evidence="4 5">
    <name type="scientific">Heracleum sosnowskyi</name>
    <dbReference type="NCBI Taxonomy" id="360622"/>
    <lineage>
        <taxon>Eukaryota</taxon>
        <taxon>Viridiplantae</taxon>
        <taxon>Streptophyta</taxon>
        <taxon>Embryophyta</taxon>
        <taxon>Tracheophyta</taxon>
        <taxon>Spermatophyta</taxon>
        <taxon>Magnoliopsida</taxon>
        <taxon>eudicotyledons</taxon>
        <taxon>Gunneridae</taxon>
        <taxon>Pentapetalae</taxon>
        <taxon>asterids</taxon>
        <taxon>campanulids</taxon>
        <taxon>Apiales</taxon>
        <taxon>Apiaceae</taxon>
        <taxon>Apioideae</taxon>
        <taxon>apioid superclade</taxon>
        <taxon>Tordylieae</taxon>
        <taxon>Tordyliinae</taxon>
        <taxon>Heracleum</taxon>
    </lineage>
</organism>
<dbReference type="InterPro" id="IPR001810">
    <property type="entry name" value="F-box_dom"/>
</dbReference>
<reference evidence="4" key="2">
    <citation type="submission" date="2023-05" db="EMBL/GenBank/DDBJ databases">
        <authorList>
            <person name="Schelkunov M.I."/>
        </authorList>
    </citation>
    <scope>NUCLEOTIDE SEQUENCE</scope>
    <source>
        <strain evidence="4">Hsosn_3</strain>
        <tissue evidence="4">Leaf</tissue>
    </source>
</reference>
<dbReference type="PANTHER" id="PTHR33110">
    <property type="entry name" value="F-BOX/KELCH-REPEAT PROTEIN-RELATED"/>
    <property type="match status" value="1"/>
</dbReference>